<dbReference type="Proteomes" id="UP000273405">
    <property type="component" value="Unassembled WGS sequence"/>
</dbReference>
<evidence type="ECO:0008006" key="4">
    <source>
        <dbReference type="Google" id="ProtNLM"/>
    </source>
</evidence>
<feature type="signal peptide" evidence="1">
    <location>
        <begin position="1"/>
        <end position="19"/>
    </location>
</feature>
<dbReference type="RefSeq" id="WP_120624508.1">
    <property type="nucleotide sequence ID" value="NZ_RAWG01000031.1"/>
</dbReference>
<feature type="chain" id="PRO_5017401189" description="Lipoprotein" evidence="1">
    <location>
        <begin position="20"/>
        <end position="255"/>
    </location>
</feature>
<accession>A0A3A8NQI5</accession>
<name>A0A3A8NQI5_9BACT</name>
<organism evidence="2 3">
    <name type="scientific">Corallococcus sicarius</name>
    <dbReference type="NCBI Taxonomy" id="2316726"/>
    <lineage>
        <taxon>Bacteria</taxon>
        <taxon>Pseudomonadati</taxon>
        <taxon>Myxococcota</taxon>
        <taxon>Myxococcia</taxon>
        <taxon>Myxococcales</taxon>
        <taxon>Cystobacterineae</taxon>
        <taxon>Myxococcaceae</taxon>
        <taxon>Corallococcus</taxon>
    </lineage>
</organism>
<gene>
    <name evidence="2" type="ORF">D7X12_07140</name>
</gene>
<dbReference type="AlphaFoldDB" id="A0A3A8NQI5"/>
<evidence type="ECO:0000313" key="3">
    <source>
        <dbReference type="Proteomes" id="UP000273405"/>
    </source>
</evidence>
<reference evidence="3" key="1">
    <citation type="submission" date="2018-09" db="EMBL/GenBank/DDBJ databases">
        <authorList>
            <person name="Livingstone P.G."/>
            <person name="Whitworth D.E."/>
        </authorList>
    </citation>
    <scope>NUCLEOTIDE SEQUENCE [LARGE SCALE GENOMIC DNA]</scope>
    <source>
        <strain evidence="3">CA040B</strain>
    </source>
</reference>
<proteinExistence type="predicted"/>
<keyword evidence="1" id="KW-0732">Signal</keyword>
<evidence type="ECO:0000256" key="1">
    <source>
        <dbReference type="SAM" id="SignalP"/>
    </source>
</evidence>
<keyword evidence="3" id="KW-1185">Reference proteome</keyword>
<dbReference type="OrthoDB" id="5381192at2"/>
<evidence type="ECO:0000313" key="2">
    <source>
        <dbReference type="EMBL" id="RKH45739.1"/>
    </source>
</evidence>
<dbReference type="EMBL" id="RAWG01000031">
    <property type="protein sequence ID" value="RKH45739.1"/>
    <property type="molecule type" value="Genomic_DNA"/>
</dbReference>
<protein>
    <recommendedName>
        <fullName evidence="4">Lipoprotein</fullName>
    </recommendedName>
</protein>
<comment type="caution">
    <text evidence="2">The sequence shown here is derived from an EMBL/GenBank/DDBJ whole genome shotgun (WGS) entry which is preliminary data.</text>
</comment>
<sequence length="255" mass="26710">MVMTLFSRLALLLSVSALCACGERLDGVHVTLGLEHRAATPDVGGVGAQAGGRTFTRPDGQTLTLTRGYVTLGSVELKPCEEALGWRLLRALSPVGTAHAHSVGSPLKLGTPHVSGLERPDGDVLRLGTLRPPPGRYCRARLTFEPADADAEGLPPSDSGVDLVGKTLWLEGMRVPAGGGEPQAFRLVTSNLATVEVVLDGLTLSEDAPSAERVFVLAWDTWLADVDMEALEPRAAAASVLDTVARSVAMSSVTP</sequence>